<keyword evidence="2" id="KW-1185">Reference proteome</keyword>
<dbReference type="Proteomes" id="UP000246991">
    <property type="component" value="Unassembled WGS sequence"/>
</dbReference>
<accession>A0A317T0S9</accession>
<name>A0A317T0S9_9PEZI</name>
<comment type="caution">
    <text evidence="1">The sequence shown here is derived from an EMBL/GenBank/DDBJ whole genome shotgun (WGS) entry which is preliminary data.</text>
</comment>
<evidence type="ECO:0000313" key="2">
    <source>
        <dbReference type="Proteomes" id="UP000246991"/>
    </source>
</evidence>
<dbReference type="EMBL" id="PYWC01000006">
    <property type="protein sequence ID" value="PWW79730.1"/>
    <property type="molecule type" value="Genomic_DNA"/>
</dbReference>
<organism evidence="1 2">
    <name type="scientific">Tuber magnatum</name>
    <name type="common">white Piedmont truffle</name>
    <dbReference type="NCBI Taxonomy" id="42249"/>
    <lineage>
        <taxon>Eukaryota</taxon>
        <taxon>Fungi</taxon>
        <taxon>Dikarya</taxon>
        <taxon>Ascomycota</taxon>
        <taxon>Pezizomycotina</taxon>
        <taxon>Pezizomycetes</taxon>
        <taxon>Pezizales</taxon>
        <taxon>Tuberaceae</taxon>
        <taxon>Tuber</taxon>
    </lineage>
</organism>
<dbReference type="AlphaFoldDB" id="A0A317T0S9"/>
<protein>
    <submittedName>
        <fullName evidence="1">Uncharacterized protein</fullName>
    </submittedName>
</protein>
<reference evidence="1 2" key="1">
    <citation type="submission" date="2018-03" db="EMBL/GenBank/DDBJ databases">
        <title>Genomes of Pezizomycetes fungi and the evolution of truffles.</title>
        <authorList>
            <person name="Murat C."/>
            <person name="Payen T."/>
            <person name="Noel B."/>
            <person name="Kuo A."/>
            <person name="Martin F.M."/>
        </authorList>
    </citation>
    <scope>NUCLEOTIDE SEQUENCE [LARGE SCALE GENOMIC DNA]</scope>
    <source>
        <strain evidence="1">091103-1</strain>
    </source>
</reference>
<sequence length="217" mass="24423">MGPWLVQPRLSGVLSEHMDHVARLAWQQEVRQAQHEELRGDARRTEVKVDALVARLDLFRRDKDREQEIRDRERVEALEEAQRDDDRRMEERVEARAVRLDNAGAKADPCMDRTRPDVAPIRGIVYGYLLCASWLRGLLSSRRFRQGACGVALAVYLLLFFKRLGQGVEIQGVEIHATTTASLSILKGPLPSPRSGTRVVIAALALIVGVQAVRIAE</sequence>
<evidence type="ECO:0000313" key="1">
    <source>
        <dbReference type="EMBL" id="PWW79730.1"/>
    </source>
</evidence>
<gene>
    <name evidence="1" type="ORF">C7212DRAFT_340448</name>
</gene>
<proteinExistence type="predicted"/>